<keyword evidence="1" id="KW-0255">Endonuclease</keyword>
<dbReference type="REBASE" id="139141">
    <property type="entry name" value="Svi31673McrBCP"/>
</dbReference>
<dbReference type="STRING" id="76728.AQ490_13915"/>
<dbReference type="AlphaFoldDB" id="A0A0T6LVW1"/>
<dbReference type="OrthoDB" id="5148566at2"/>
<evidence type="ECO:0000313" key="2">
    <source>
        <dbReference type="Proteomes" id="UP000050867"/>
    </source>
</evidence>
<proteinExistence type="predicted"/>
<dbReference type="PANTHER" id="PTHR38733">
    <property type="entry name" value="PROTEIN MCRC"/>
    <property type="match status" value="1"/>
</dbReference>
<organism evidence="1 2">
    <name type="scientific">Wenjunlia vitaminophila</name>
    <name type="common">Streptomyces vitaminophilus</name>
    <dbReference type="NCBI Taxonomy" id="76728"/>
    <lineage>
        <taxon>Bacteria</taxon>
        <taxon>Bacillati</taxon>
        <taxon>Actinomycetota</taxon>
        <taxon>Actinomycetes</taxon>
        <taxon>Kitasatosporales</taxon>
        <taxon>Streptomycetaceae</taxon>
        <taxon>Wenjunlia</taxon>
    </lineage>
</organism>
<dbReference type="EMBL" id="LLZU01000005">
    <property type="protein sequence ID" value="KRV50213.1"/>
    <property type="molecule type" value="Genomic_DNA"/>
</dbReference>
<dbReference type="Pfam" id="PF10117">
    <property type="entry name" value="McrBC"/>
    <property type="match status" value="1"/>
</dbReference>
<evidence type="ECO:0000313" key="1">
    <source>
        <dbReference type="EMBL" id="KRV50213.1"/>
    </source>
</evidence>
<dbReference type="RefSeq" id="WP_018383536.1">
    <property type="nucleotide sequence ID" value="NZ_LLZU01000005.1"/>
</dbReference>
<dbReference type="PANTHER" id="PTHR38733:SF1">
    <property type="entry name" value="TYPE IV METHYL-DIRECTED RESTRICTION ENZYME ECOKMCRBC"/>
    <property type="match status" value="1"/>
</dbReference>
<sequence length="419" mass="45678">MTVPVPVPEVTLREHGPAVSVPLGPAAGRALAASGILRSATPDPGRDGHWLLRAGSKVGAVRTPNGPVVRITPKTPVSRLFFLLGFSLDPARAWRDNREGAVDTGTYDDVVPALAHAVERQIDAALRLGVLQGYREVEESALVMRGRLREAEQIRRHFGRTPPVEIAYDAYTADTAENRILRAATERLLRLPGVPGPVRRRLAHQRVRLADALPLVWGQELPRWQPSRLNSRYQPALRLAEAVLRGTSPEHRPAGSKPLTVDGFLLDMNQLFEDFVTVALREALQEHGRTAHLQDPHHLDTAGLVRIRPDLVVRTGDGRTPLAVVDAKYKVAKAVGLLNADLYQALAYATVLGLPEAHLVYAAGRQPERFHEVRGTTAGPGGRGVRLYQHSLDLSREPGQLLSALKEIAGRLAGATPHP</sequence>
<keyword evidence="1" id="KW-0540">Nuclease</keyword>
<dbReference type="InterPro" id="IPR019292">
    <property type="entry name" value="McrC"/>
</dbReference>
<gene>
    <name evidence="1" type="ORF">AQ490_13915</name>
</gene>
<dbReference type="GO" id="GO:0004519">
    <property type="term" value="F:endonuclease activity"/>
    <property type="evidence" value="ECO:0007669"/>
    <property type="project" value="UniProtKB-KW"/>
</dbReference>
<accession>A0A0T6LVW1</accession>
<dbReference type="Proteomes" id="UP000050867">
    <property type="component" value="Unassembled WGS sequence"/>
</dbReference>
<dbReference type="eggNOG" id="COG4268">
    <property type="taxonomic scope" value="Bacteria"/>
</dbReference>
<keyword evidence="2" id="KW-1185">Reference proteome</keyword>
<name>A0A0T6LVW1_WENVI</name>
<reference evidence="1 2" key="1">
    <citation type="submission" date="2015-10" db="EMBL/GenBank/DDBJ databases">
        <title>Draft genome sequence of pyrrolomycin-producing Streptomyces vitaminophilus.</title>
        <authorList>
            <person name="Graham D.E."/>
            <person name="Mahan K.M."/>
            <person name="Klingeman D.M."/>
            <person name="Hettich R.L."/>
            <person name="Parry R.J."/>
        </authorList>
    </citation>
    <scope>NUCLEOTIDE SEQUENCE [LARGE SCALE GENOMIC DNA]</scope>
    <source>
        <strain evidence="1 2">ATCC 31673</strain>
    </source>
</reference>
<protein>
    <submittedName>
        <fullName evidence="1">Restriction endonuclease</fullName>
    </submittedName>
</protein>
<keyword evidence="1" id="KW-0378">Hydrolase</keyword>
<comment type="caution">
    <text evidence="1">The sequence shown here is derived from an EMBL/GenBank/DDBJ whole genome shotgun (WGS) entry which is preliminary data.</text>
</comment>